<organism evidence="1 2">
    <name type="scientific">Streptomyces antnestii</name>
    <dbReference type="NCBI Taxonomy" id="2494256"/>
    <lineage>
        <taxon>Bacteria</taxon>
        <taxon>Bacillati</taxon>
        <taxon>Actinomycetota</taxon>
        <taxon>Actinomycetes</taxon>
        <taxon>Kitasatosporales</taxon>
        <taxon>Streptomycetaceae</taxon>
        <taxon>Streptomyces</taxon>
    </lineage>
</organism>
<keyword evidence="2" id="KW-1185">Reference proteome</keyword>
<gene>
    <name evidence="1" type="ORF">EOT10_18450</name>
</gene>
<dbReference type="Gene3D" id="1.10.10.60">
    <property type="entry name" value="Homeodomain-like"/>
    <property type="match status" value="1"/>
</dbReference>
<dbReference type="Pfam" id="PF13384">
    <property type="entry name" value="HTH_23"/>
    <property type="match status" value="1"/>
</dbReference>
<sequence>MRYPPELRRKALDLLADGEPVKKVAVALGLSDQTVYQWRRRHLPHLSRGGRPEPSTGLDPRAARRRIAELESELAVLRRAIELLRDVVSPKGDSRPCT</sequence>
<proteinExistence type="predicted"/>
<dbReference type="OrthoDB" id="4426778at2"/>
<name>A0A437PLT9_9ACTN</name>
<protein>
    <submittedName>
        <fullName evidence="1">Helix-turn-helix domain-containing protein</fullName>
    </submittedName>
</protein>
<comment type="caution">
    <text evidence="1">The sequence shown here is derived from an EMBL/GenBank/DDBJ whole genome shotgun (WGS) entry which is preliminary data.</text>
</comment>
<dbReference type="InterPro" id="IPR009057">
    <property type="entry name" value="Homeodomain-like_sf"/>
</dbReference>
<accession>A0A437PLT9</accession>
<dbReference type="Proteomes" id="UP000283128">
    <property type="component" value="Unassembled WGS sequence"/>
</dbReference>
<dbReference type="AlphaFoldDB" id="A0A437PLT9"/>
<dbReference type="EMBL" id="RZYA01000008">
    <property type="protein sequence ID" value="RVU23255.1"/>
    <property type="molecule type" value="Genomic_DNA"/>
</dbReference>
<evidence type="ECO:0000313" key="1">
    <source>
        <dbReference type="EMBL" id="RVU23255.1"/>
    </source>
</evidence>
<evidence type="ECO:0000313" key="2">
    <source>
        <dbReference type="Proteomes" id="UP000283128"/>
    </source>
</evidence>
<dbReference type="SUPFAM" id="SSF46689">
    <property type="entry name" value="Homeodomain-like"/>
    <property type="match status" value="1"/>
</dbReference>
<reference evidence="1 2" key="1">
    <citation type="submission" date="2019-01" db="EMBL/GenBank/DDBJ databases">
        <title>Genome sequences of Streptomyces and Rhizobium isolates collected from root and soil.</title>
        <authorList>
            <person name="Chhettri S."/>
            <person name="Sevigny J.L."/>
            <person name="Sen A."/>
            <person name="Ennis N."/>
            <person name="Tisa L."/>
        </authorList>
    </citation>
    <scope>NUCLEOTIDE SEQUENCE [LARGE SCALE GENOMIC DNA]</scope>
    <source>
        <strain evidence="1 2">San01</strain>
    </source>
</reference>